<gene>
    <name evidence="2" type="ORF">UFOPK2656_03454</name>
    <name evidence="3" type="ORF">UFOPK3099_01136</name>
    <name evidence="4" type="ORF">UFOPK3267_01779</name>
    <name evidence="5" type="ORF">UFOPK3651_03392</name>
    <name evidence="6" type="ORF">UFOPK3931_02772</name>
    <name evidence="1" type="ORF">UFOPK4189_03249</name>
</gene>
<organism evidence="6">
    <name type="scientific">freshwater metagenome</name>
    <dbReference type="NCBI Taxonomy" id="449393"/>
    <lineage>
        <taxon>unclassified sequences</taxon>
        <taxon>metagenomes</taxon>
        <taxon>ecological metagenomes</taxon>
    </lineage>
</organism>
<evidence type="ECO:0000313" key="5">
    <source>
        <dbReference type="EMBL" id="CAB4959141.1"/>
    </source>
</evidence>
<dbReference type="EMBL" id="CAFBOL010000106">
    <property type="protein sequence ID" value="CAB5010275.1"/>
    <property type="molecule type" value="Genomic_DNA"/>
</dbReference>
<evidence type="ECO:0000313" key="3">
    <source>
        <dbReference type="EMBL" id="CAB4816849.1"/>
    </source>
</evidence>
<evidence type="ECO:0000313" key="6">
    <source>
        <dbReference type="EMBL" id="CAB5010275.1"/>
    </source>
</evidence>
<dbReference type="EMBL" id="CAESGF010000034">
    <property type="protein sequence ID" value="CAB4365506.1"/>
    <property type="molecule type" value="Genomic_DNA"/>
</dbReference>
<dbReference type="EMBL" id="CAEZYF010000039">
    <property type="protein sequence ID" value="CAB4749470.1"/>
    <property type="molecule type" value="Genomic_DNA"/>
</dbReference>
<dbReference type="EMBL" id="CAFBMT010000041">
    <property type="protein sequence ID" value="CAB4959141.1"/>
    <property type="molecule type" value="Genomic_DNA"/>
</dbReference>
<evidence type="ECO:0000313" key="1">
    <source>
        <dbReference type="EMBL" id="CAB4365506.1"/>
    </source>
</evidence>
<dbReference type="AlphaFoldDB" id="A0A6J7Q025"/>
<name>A0A6J7Q025_9ZZZZ</name>
<dbReference type="EMBL" id="CAFAAV010000072">
    <property type="protein sequence ID" value="CAB4816849.1"/>
    <property type="molecule type" value="Genomic_DNA"/>
</dbReference>
<protein>
    <submittedName>
        <fullName evidence="6">Unannotated protein</fullName>
    </submittedName>
</protein>
<dbReference type="EMBL" id="CAFBIY010000101">
    <property type="protein sequence ID" value="CAB4851883.1"/>
    <property type="molecule type" value="Genomic_DNA"/>
</dbReference>
<reference evidence="6" key="1">
    <citation type="submission" date="2020-05" db="EMBL/GenBank/DDBJ databases">
        <authorList>
            <person name="Chiriac C."/>
            <person name="Salcher M."/>
            <person name="Ghai R."/>
            <person name="Kavagutti S V."/>
        </authorList>
    </citation>
    <scope>NUCLEOTIDE SEQUENCE</scope>
</reference>
<accession>A0A6J7Q025</accession>
<evidence type="ECO:0000313" key="4">
    <source>
        <dbReference type="EMBL" id="CAB4851883.1"/>
    </source>
</evidence>
<proteinExistence type="predicted"/>
<sequence length="267" mass="29453">MALVGVVVLLIAYGLVRSFVLNDEVHQVTTGEALDRYRQHSSTSVAPSPDSTSSTSAVVAPVNLTLPVAGVYLYRTQGTESIDAVGGSVHRYPDETTVTVTAEGCGVELQWDALKERHERWVLCLGEDGIYLRPDGGQSFHEFFGQTQTEDITCDHPVLLVPVDGAPRPKESLTCLLGTASWSPAWEVLERSTMQAAGATVEVQHVRMTVNDNDQYFERITLDWYLNEHGLPVKMQQSKDSLSDTSFGDVEYVEYYVAELESLAPLR</sequence>
<evidence type="ECO:0000313" key="2">
    <source>
        <dbReference type="EMBL" id="CAB4749470.1"/>
    </source>
</evidence>